<feature type="region of interest" description="Disordered" evidence="1">
    <location>
        <begin position="26"/>
        <end position="56"/>
    </location>
</feature>
<evidence type="ECO:0000313" key="3">
    <source>
        <dbReference type="Proteomes" id="UP000235388"/>
    </source>
</evidence>
<dbReference type="EMBL" id="PGCJ01000031">
    <property type="protein sequence ID" value="PLW55512.1"/>
    <property type="molecule type" value="Genomic_DNA"/>
</dbReference>
<name>A0A2N5W002_9BASI</name>
<dbReference type="AlphaFoldDB" id="A0A2N5W002"/>
<evidence type="ECO:0000313" key="2">
    <source>
        <dbReference type="EMBL" id="PLW55512.1"/>
    </source>
</evidence>
<keyword evidence="3" id="KW-1185">Reference proteome</keyword>
<comment type="caution">
    <text evidence="2">The sequence shown here is derived from an EMBL/GenBank/DDBJ whole genome shotgun (WGS) entry which is preliminary data.</text>
</comment>
<sequence>MAIPMEPEKKARSSQKVWLRQLPCHGSIADGTTGQAQRPNTQVRRLGSPQRFDPAKDVAKVPKLNPTLNGGGRLYIGAPREAGLLPLPEFGVHRARRPSNQGPADRNFGAKSASHRKYSSLYKAGRWLRILVRFPGKKFSWNRLLETCTPSAQMAPGVQFQVPGNRQKPRQKSFCPRSPGMTNIPRSNVFFAHLSLEGPGGPASRSGFIWNNAIDLGNMMVSSAIKLYNQATKSNIELYKLGGQASH</sequence>
<proteinExistence type="predicted"/>
<dbReference type="Proteomes" id="UP000235388">
    <property type="component" value="Unassembled WGS sequence"/>
</dbReference>
<gene>
    <name evidence="2" type="ORF">PCANC_02093</name>
</gene>
<evidence type="ECO:0000256" key="1">
    <source>
        <dbReference type="SAM" id="MobiDB-lite"/>
    </source>
</evidence>
<organism evidence="2 3">
    <name type="scientific">Puccinia coronata f. sp. avenae</name>
    <dbReference type="NCBI Taxonomy" id="200324"/>
    <lineage>
        <taxon>Eukaryota</taxon>
        <taxon>Fungi</taxon>
        <taxon>Dikarya</taxon>
        <taxon>Basidiomycota</taxon>
        <taxon>Pucciniomycotina</taxon>
        <taxon>Pucciniomycetes</taxon>
        <taxon>Pucciniales</taxon>
        <taxon>Pucciniaceae</taxon>
        <taxon>Puccinia</taxon>
    </lineage>
</organism>
<protein>
    <submittedName>
        <fullName evidence="2">Uncharacterized protein</fullName>
    </submittedName>
</protein>
<accession>A0A2N5W002</accession>
<feature type="compositionally biased region" description="Polar residues" evidence="1">
    <location>
        <begin position="30"/>
        <end position="43"/>
    </location>
</feature>
<reference evidence="2 3" key="1">
    <citation type="submission" date="2017-11" db="EMBL/GenBank/DDBJ databases">
        <title>De novo assembly and phasing of dikaryotic genomes from two isolates of Puccinia coronata f. sp. avenae, the causal agent of oat crown rust.</title>
        <authorList>
            <person name="Miller M.E."/>
            <person name="Zhang Y."/>
            <person name="Omidvar V."/>
            <person name="Sperschneider J."/>
            <person name="Schwessinger B."/>
            <person name="Raley C."/>
            <person name="Palmer J.M."/>
            <person name="Garnica D."/>
            <person name="Upadhyaya N."/>
            <person name="Rathjen J."/>
            <person name="Taylor J.M."/>
            <person name="Park R.F."/>
            <person name="Dodds P.N."/>
            <person name="Hirsch C.D."/>
            <person name="Kianian S.F."/>
            <person name="Figueroa M."/>
        </authorList>
    </citation>
    <scope>NUCLEOTIDE SEQUENCE [LARGE SCALE GENOMIC DNA]</scope>
    <source>
        <strain evidence="2">12NC29</strain>
    </source>
</reference>